<reference evidence="1 2" key="1">
    <citation type="submission" date="2019-01" db="EMBL/GenBank/DDBJ databases">
        <authorList>
            <person name="Ruckert C."/>
            <person name="Busche T."/>
            <person name="Kalinowski J."/>
        </authorList>
    </citation>
    <scope>NUCLEOTIDE SEQUENCE [LARGE SCALE GENOMIC DNA]</scope>
    <source>
        <strain evidence="1 2">136/3</strain>
    </source>
</reference>
<gene>
    <name evidence="1" type="ORF">CPELA_08405</name>
</gene>
<dbReference type="Proteomes" id="UP000288929">
    <property type="component" value="Chromosome"/>
</dbReference>
<sequence>MGYLLLLIGIVHHLEMRATGGFSLRAMHWMIPANIFTLAELWLFDAGASGLAYCLGQGGEVFVVFFEGVYAQQFPAKWCGDFRSVVFAKIPAMWVAARSQRTYNGGGLRVGIGQRCNGWLTAAWSGASAKVIHAHRV</sequence>
<keyword evidence="2" id="KW-1185">Reference proteome</keyword>
<protein>
    <submittedName>
        <fullName evidence="1">Uncharacterized protein</fullName>
    </submittedName>
</protein>
<evidence type="ECO:0000313" key="1">
    <source>
        <dbReference type="EMBL" id="QAU52936.1"/>
    </source>
</evidence>
<dbReference type="KEGG" id="cpeg:CPELA_08405"/>
<evidence type="ECO:0000313" key="2">
    <source>
        <dbReference type="Proteomes" id="UP000288929"/>
    </source>
</evidence>
<accession>A0A410WAH8</accession>
<dbReference type="AlphaFoldDB" id="A0A410WAH8"/>
<organism evidence="1 2">
    <name type="scientific">Corynebacterium pelargi</name>
    <dbReference type="NCBI Taxonomy" id="1471400"/>
    <lineage>
        <taxon>Bacteria</taxon>
        <taxon>Bacillati</taxon>
        <taxon>Actinomycetota</taxon>
        <taxon>Actinomycetes</taxon>
        <taxon>Mycobacteriales</taxon>
        <taxon>Corynebacteriaceae</taxon>
        <taxon>Corynebacterium</taxon>
    </lineage>
</organism>
<dbReference type="EMBL" id="CP035299">
    <property type="protein sequence ID" value="QAU52936.1"/>
    <property type="molecule type" value="Genomic_DNA"/>
</dbReference>
<name>A0A410WAH8_9CORY</name>
<proteinExistence type="predicted"/>